<dbReference type="EMBL" id="JAVXUP010004339">
    <property type="protein sequence ID" value="KAK2997215.1"/>
    <property type="molecule type" value="Genomic_DNA"/>
</dbReference>
<protein>
    <submittedName>
        <fullName evidence="1">Uncharacterized protein</fullName>
    </submittedName>
</protein>
<feature type="non-terminal residue" evidence="1">
    <location>
        <position position="96"/>
    </location>
</feature>
<comment type="caution">
    <text evidence="1">The sequence shown here is derived from an EMBL/GenBank/DDBJ whole genome shotgun (WGS) entry which is preliminary data.</text>
</comment>
<evidence type="ECO:0000313" key="1">
    <source>
        <dbReference type="EMBL" id="KAK2997215.1"/>
    </source>
</evidence>
<gene>
    <name evidence="1" type="ORF">RJ639_025136</name>
</gene>
<evidence type="ECO:0000313" key="2">
    <source>
        <dbReference type="Proteomes" id="UP001188597"/>
    </source>
</evidence>
<keyword evidence="2" id="KW-1185">Reference proteome</keyword>
<name>A0AA88UT27_9ASTE</name>
<sequence>MRVAFGVRYNHKNLPISSQRSGEATGEGYHKSERHSDGMTFRWLGNKAKPTCKDDEEWGRMKKRTISYFKQLIDHSIFHHITPVMNAHGLWKKLEA</sequence>
<accession>A0AA88UT27</accession>
<proteinExistence type="predicted"/>
<dbReference type="AlphaFoldDB" id="A0AA88UT27"/>
<organism evidence="1 2">
    <name type="scientific">Escallonia herrerae</name>
    <dbReference type="NCBI Taxonomy" id="1293975"/>
    <lineage>
        <taxon>Eukaryota</taxon>
        <taxon>Viridiplantae</taxon>
        <taxon>Streptophyta</taxon>
        <taxon>Embryophyta</taxon>
        <taxon>Tracheophyta</taxon>
        <taxon>Spermatophyta</taxon>
        <taxon>Magnoliopsida</taxon>
        <taxon>eudicotyledons</taxon>
        <taxon>Gunneridae</taxon>
        <taxon>Pentapetalae</taxon>
        <taxon>asterids</taxon>
        <taxon>campanulids</taxon>
        <taxon>Escalloniales</taxon>
        <taxon>Escalloniaceae</taxon>
        <taxon>Escallonia</taxon>
    </lineage>
</organism>
<dbReference type="Proteomes" id="UP001188597">
    <property type="component" value="Unassembled WGS sequence"/>
</dbReference>
<reference evidence="1" key="1">
    <citation type="submission" date="2022-12" db="EMBL/GenBank/DDBJ databases">
        <title>Draft genome assemblies for two species of Escallonia (Escalloniales).</title>
        <authorList>
            <person name="Chanderbali A."/>
            <person name="Dervinis C."/>
            <person name="Anghel I."/>
            <person name="Soltis D."/>
            <person name="Soltis P."/>
            <person name="Zapata F."/>
        </authorList>
    </citation>
    <scope>NUCLEOTIDE SEQUENCE</scope>
    <source>
        <strain evidence="1">UCBG64.0493</strain>
        <tissue evidence="1">Leaf</tissue>
    </source>
</reference>